<keyword evidence="3 5" id="KW-1133">Transmembrane helix</keyword>
<name>A0A376ZS82_ECOLX</name>
<gene>
    <name evidence="6" type="primary">ybhL_3</name>
    <name evidence="6" type="ORF">NCTC8179_02227</name>
</gene>
<evidence type="ECO:0000256" key="2">
    <source>
        <dbReference type="ARBA" id="ARBA00022692"/>
    </source>
</evidence>
<comment type="subcellular location">
    <subcellularLocation>
        <location evidence="1">Membrane</location>
        <topology evidence="1">Multi-pass membrane protein</topology>
    </subcellularLocation>
</comment>
<evidence type="ECO:0000256" key="5">
    <source>
        <dbReference type="SAM" id="Phobius"/>
    </source>
</evidence>
<evidence type="ECO:0000256" key="4">
    <source>
        <dbReference type="ARBA" id="ARBA00023136"/>
    </source>
</evidence>
<feature type="transmembrane region" description="Helical" evidence="5">
    <location>
        <begin position="177"/>
        <end position="196"/>
    </location>
</feature>
<protein>
    <submittedName>
        <fullName evidence="6">Integral membrane protein</fullName>
    </submittedName>
</protein>
<keyword evidence="2 5" id="KW-0812">Transmembrane</keyword>
<dbReference type="Pfam" id="PF01027">
    <property type="entry name" value="Bax1-I"/>
    <property type="match status" value="1"/>
</dbReference>
<feature type="transmembrane region" description="Helical" evidence="5">
    <location>
        <begin position="119"/>
        <end position="141"/>
    </location>
</feature>
<evidence type="ECO:0000256" key="3">
    <source>
        <dbReference type="ARBA" id="ARBA00022989"/>
    </source>
</evidence>
<reference evidence="6 7" key="1">
    <citation type="submission" date="2018-06" db="EMBL/GenBank/DDBJ databases">
        <authorList>
            <consortium name="Pathogen Informatics"/>
            <person name="Doyle S."/>
        </authorList>
    </citation>
    <scope>NUCLEOTIDE SEQUENCE [LARGE SCALE GENOMIC DNA]</scope>
    <source>
        <strain evidence="6 7">NCTC8179</strain>
    </source>
</reference>
<feature type="transmembrane region" description="Helical" evidence="5">
    <location>
        <begin position="93"/>
        <end position="113"/>
    </location>
</feature>
<accession>A0A376ZS82</accession>
<feature type="transmembrane region" description="Helical" evidence="5">
    <location>
        <begin position="153"/>
        <end position="171"/>
    </location>
</feature>
<evidence type="ECO:0000313" key="6">
    <source>
        <dbReference type="EMBL" id="STK72365.1"/>
    </source>
</evidence>
<feature type="transmembrane region" description="Helical" evidence="5">
    <location>
        <begin position="217"/>
        <end position="244"/>
    </location>
</feature>
<evidence type="ECO:0000313" key="7">
    <source>
        <dbReference type="Proteomes" id="UP000255543"/>
    </source>
</evidence>
<organism evidence="6 7">
    <name type="scientific">Escherichia coli</name>
    <dbReference type="NCBI Taxonomy" id="562"/>
    <lineage>
        <taxon>Bacteria</taxon>
        <taxon>Pseudomonadati</taxon>
        <taxon>Pseudomonadota</taxon>
        <taxon>Gammaproteobacteria</taxon>
        <taxon>Enterobacterales</taxon>
        <taxon>Enterobacteriaceae</taxon>
        <taxon>Escherichia</taxon>
    </lineage>
</organism>
<dbReference type="Proteomes" id="UP000255543">
    <property type="component" value="Unassembled WGS sequence"/>
</dbReference>
<evidence type="ECO:0000256" key="1">
    <source>
        <dbReference type="ARBA" id="ARBA00004141"/>
    </source>
</evidence>
<feature type="transmembrane region" description="Helical" evidence="5">
    <location>
        <begin position="69"/>
        <end position="86"/>
    </location>
</feature>
<dbReference type="AlphaFoldDB" id="A0A376ZS82"/>
<sequence>MPDYVHYVISGTDNAFEQTIHCYSITAKKCFAQQNAASHLVVNSSWSMATAGCAWIFQHLHWVTSQKSPGAFVFALAALIIGGLWLNNALKRLNVSGACLVYLLIILLVGFLFASLYTFSSIATVMGITGGMFAAMALICSCSNRVIPPVRQLYSYIFCGLSIAFVVNLILTSSFSVWLASILTVFIWGITAACEATTLEDLIRVADTSEISGSLRCIVPGAITLYFSILSVLFRITVTVLEFINGLVW</sequence>
<dbReference type="GO" id="GO:0016020">
    <property type="term" value="C:membrane"/>
    <property type="evidence" value="ECO:0007669"/>
    <property type="project" value="UniProtKB-SubCell"/>
</dbReference>
<dbReference type="InterPro" id="IPR006214">
    <property type="entry name" value="Bax_inhibitor_1-related"/>
</dbReference>
<proteinExistence type="predicted"/>
<dbReference type="EMBL" id="UGEB01000001">
    <property type="protein sequence ID" value="STK72365.1"/>
    <property type="molecule type" value="Genomic_DNA"/>
</dbReference>
<keyword evidence="4 5" id="KW-0472">Membrane</keyword>
<feature type="transmembrane region" description="Helical" evidence="5">
    <location>
        <begin position="36"/>
        <end position="57"/>
    </location>
</feature>